<evidence type="ECO:0000313" key="2">
    <source>
        <dbReference type="EMBL" id="BCE39609.1"/>
    </source>
</evidence>
<evidence type="ECO:0000313" key="1">
    <source>
        <dbReference type="EMBL" id="BCE31558.1"/>
    </source>
</evidence>
<proteinExistence type="predicted"/>
<name>A0A809Y0D4_9BRAD</name>
<reference evidence="2" key="2">
    <citation type="submission" date="2020-05" db="EMBL/GenBank/DDBJ databases">
        <title>Complete genome sequence of Bradyrhizobium diazoefficiens XF3 isolated from soybean nodule.</title>
        <authorList>
            <person name="Noda R."/>
            <person name="Kakizaki K."/>
            <person name="Minamisawa K."/>
        </authorList>
    </citation>
    <scope>NUCLEOTIDE SEQUENCE</scope>
    <source>
        <strain evidence="2">XF3</strain>
    </source>
</reference>
<protein>
    <submittedName>
        <fullName evidence="1">Uncharacterized protein</fullName>
    </submittedName>
</protein>
<dbReference type="EMBL" id="AP023092">
    <property type="protein sequence ID" value="BCE31558.1"/>
    <property type="molecule type" value="Genomic_DNA"/>
</dbReference>
<dbReference type="RefSeq" id="WP_060911909.1">
    <property type="nucleotide sequence ID" value="NZ_AP022639.1"/>
</dbReference>
<accession>A0A809Y0D4</accession>
<dbReference type="EMBL" id="AP023093">
    <property type="protein sequence ID" value="BCE39609.1"/>
    <property type="molecule type" value="Genomic_DNA"/>
</dbReference>
<gene>
    <name evidence="1" type="ORF">XF2B_53270</name>
    <name evidence="2" type="ORF">XF3B_46400</name>
</gene>
<dbReference type="AlphaFoldDB" id="A0A809Y0D4"/>
<organism evidence="1">
    <name type="scientific">Bradyrhizobium diazoefficiens</name>
    <dbReference type="NCBI Taxonomy" id="1355477"/>
    <lineage>
        <taxon>Bacteria</taxon>
        <taxon>Pseudomonadati</taxon>
        <taxon>Pseudomonadota</taxon>
        <taxon>Alphaproteobacteria</taxon>
        <taxon>Hyphomicrobiales</taxon>
        <taxon>Nitrobacteraceae</taxon>
        <taxon>Bradyrhizobium</taxon>
    </lineage>
</organism>
<sequence length="166" mass="16873">MTSLNTIVRASIASVNKKTLDGRDVVDRMPDAADIQLGSGTGYGKADIAFIDTRTLAASTSENLDLAGALVDAFGTTIVAAKVKAIMIENPEASLSTLTVGAAASNTFNGPFSSATHSVDIKPGDRVLFASRTGWPVTAATGDILKVANGAGGSVNYNIEIIAASA</sequence>
<reference evidence="1" key="1">
    <citation type="submission" date="2020-05" db="EMBL/GenBank/DDBJ databases">
        <title>Complete genome sequence of Bradyrhizobium diazoefficiens XF2 isolated from soybean nodule.</title>
        <authorList>
            <person name="Noda R."/>
            <person name="Kakizaki K."/>
            <person name="Minamisawa K."/>
        </authorList>
    </citation>
    <scope>NUCLEOTIDE SEQUENCE</scope>
    <source>
        <strain evidence="1">XF2</strain>
    </source>
</reference>